<sequence length="61" mass="7246">MKIPKLISDKQLIDFFLDNDLTTVYWDRAEKFSEAITIYMRLNEKKINLINLAYNEITFGS</sequence>
<dbReference type="Proteomes" id="UP000013986">
    <property type="component" value="Unassembled WGS sequence"/>
</dbReference>
<proteinExistence type="predicted"/>
<reference evidence="2" key="2">
    <citation type="submission" date="2022-12" db="EMBL/GenBank/DDBJ databases">
        <title>Acinetobacter lactucae: Emerging opportunistic pathogenic species of genus Acinetobacter isolated from immunocompromised patients in clinical settings of India.</title>
        <authorList>
            <person name="Amar A.K."/>
            <person name="Sawant A.R."/>
            <person name="Meera M."/>
            <person name="Tomar A."/>
            <person name="Sistla S."/>
            <person name="Prashanth K."/>
        </authorList>
    </citation>
    <scope>NUCLEOTIDE SEQUENCE</scope>
    <source>
        <strain evidence="2">PKAL1828C</strain>
    </source>
</reference>
<dbReference type="RefSeq" id="WP_016143838.1">
    <property type="nucleotide sequence ID" value="NZ_BKIP01000024.1"/>
</dbReference>
<dbReference type="EMBL" id="APQO01000004">
    <property type="protein sequence ID" value="EOQ74692.1"/>
    <property type="molecule type" value="Genomic_DNA"/>
</dbReference>
<dbReference type="PATRIC" id="fig|1217689.3.peg.787"/>
<protein>
    <submittedName>
        <fullName evidence="1">Uncharacterized protein</fullName>
    </submittedName>
</protein>
<name>R8Z4G8_9GAMM</name>
<reference evidence="1 3" key="1">
    <citation type="submission" date="2013-02" db="EMBL/GenBank/DDBJ databases">
        <title>The Genome Sequence of Acinetobacter pittii ANC 4052.</title>
        <authorList>
            <consortium name="The Broad Institute Genome Sequencing Platform"/>
            <consortium name="The Broad Institute Genome Sequencing Center for Infectious Disease"/>
            <person name="Cerqueira G."/>
            <person name="Feldgarden M."/>
            <person name="Courvalin P."/>
            <person name="Perichon B."/>
            <person name="Grillot-Courvalin C."/>
            <person name="Clermont D."/>
            <person name="Rocha E."/>
            <person name="Yoon E.-J."/>
            <person name="Nemec A."/>
            <person name="Walker B."/>
            <person name="Young S.K."/>
            <person name="Zeng Q."/>
            <person name="Gargeya S."/>
            <person name="Fitzgerald M."/>
            <person name="Haas B."/>
            <person name="Abouelleil A."/>
            <person name="Alvarado L."/>
            <person name="Arachchi H.M."/>
            <person name="Berlin A.M."/>
            <person name="Chapman S.B."/>
            <person name="Dewar J."/>
            <person name="Goldberg J."/>
            <person name="Griggs A."/>
            <person name="Gujja S."/>
            <person name="Hansen M."/>
            <person name="Howarth C."/>
            <person name="Imamovic A."/>
            <person name="Larimer J."/>
            <person name="McCowan C."/>
            <person name="Murphy C."/>
            <person name="Neiman D."/>
            <person name="Pearson M."/>
            <person name="Priest M."/>
            <person name="Roberts A."/>
            <person name="Saif S."/>
            <person name="Shea T."/>
            <person name="Sisk P."/>
            <person name="Sykes S."/>
            <person name="Wortman J."/>
            <person name="Nusbaum C."/>
            <person name="Birren B."/>
        </authorList>
    </citation>
    <scope>NUCLEOTIDE SEQUENCE [LARGE SCALE GENOMIC DNA]</scope>
    <source>
        <strain evidence="1 3">ANC 4052</strain>
    </source>
</reference>
<dbReference type="HOGENOM" id="CLU_2911967_0_0_6"/>
<accession>R8Z4G8</accession>
<evidence type="ECO:0000313" key="3">
    <source>
        <dbReference type="Proteomes" id="UP000013986"/>
    </source>
</evidence>
<comment type="caution">
    <text evidence="1">The sequence shown here is derived from an EMBL/GenBank/DDBJ whole genome shotgun (WGS) entry which is preliminary data.</text>
</comment>
<dbReference type="AlphaFoldDB" id="R8Z4G8"/>
<dbReference type="Proteomes" id="UP001150055">
    <property type="component" value="Unassembled WGS sequence"/>
</dbReference>
<dbReference type="EMBL" id="JALNTG010000011">
    <property type="protein sequence ID" value="MDD9319311.1"/>
    <property type="molecule type" value="Genomic_DNA"/>
</dbReference>
<evidence type="ECO:0000313" key="1">
    <source>
        <dbReference type="EMBL" id="EOQ74692.1"/>
    </source>
</evidence>
<organism evidence="1 3">
    <name type="scientific">Acinetobacter lactucae</name>
    <dbReference type="NCBI Taxonomy" id="1785128"/>
    <lineage>
        <taxon>Bacteria</taxon>
        <taxon>Pseudomonadati</taxon>
        <taxon>Pseudomonadota</taxon>
        <taxon>Gammaproteobacteria</taxon>
        <taxon>Moraxellales</taxon>
        <taxon>Moraxellaceae</taxon>
        <taxon>Acinetobacter</taxon>
        <taxon>Acinetobacter calcoaceticus/baumannii complex</taxon>
    </lineage>
</organism>
<gene>
    <name evidence="1" type="ORF">F929_00801</name>
    <name evidence="2" type="ORF">M0O54_04095</name>
</gene>
<evidence type="ECO:0000313" key="2">
    <source>
        <dbReference type="EMBL" id="MDD9319311.1"/>
    </source>
</evidence>